<feature type="domain" description="EH" evidence="3">
    <location>
        <begin position="8"/>
        <end position="96"/>
    </location>
</feature>
<evidence type="ECO:0000259" key="3">
    <source>
        <dbReference type="PROSITE" id="PS50031"/>
    </source>
</evidence>
<name>A0A8S1WEN6_PAROT</name>
<dbReference type="CDD" id="cd00052">
    <property type="entry name" value="EH"/>
    <property type="match status" value="1"/>
</dbReference>
<evidence type="ECO:0000256" key="2">
    <source>
        <dbReference type="SAM" id="MobiDB-lite"/>
    </source>
</evidence>
<gene>
    <name evidence="4" type="ORF">POCTA_138.1.T0930118</name>
</gene>
<sequence length="452" mass="52472">MFQYTPQEEAYYRQLWAPFDPQGLGFAEAKSTVQFFKKSRLPVDALKGIWIAGVKNQEGRLYYPEFATVMRLIAYCQNGFEFNEQLLNQNIPVPLPVMEGIQVPQQQQLPQQPISQPQQQQFNNFQQPQTSLPQSNYFQTQPVQNTAQISLQSYVEPRLEYQKYDLPDDQYNRYEICFNQQDKTNSGCIKGDQAQAFFQKSQLPAPILNQLWSLVDFGQKGYLYKNEFIVAVHLIALCRKDTPLPQVLPESLLQLTRRDQQQNQVRSTSQTMPQLSSGLPPQPQRAGSQNEVQGLNHQANYLQNKLQNQTQQIQFANNLDQQKQIIDDKKKDIEFLNQTIQKLQSFYDFLKKEQDELQAQISSLSDQQSQKQHSINVLQDSIQNQLQINSNLQKQLYDMKQSDQQQENQPPALTTQFQTINIDDNYDYSNYRAKKDKVVSGGNQSAENLPWH</sequence>
<keyword evidence="1" id="KW-0175">Coiled coil</keyword>
<evidence type="ECO:0000313" key="4">
    <source>
        <dbReference type="EMBL" id="CAD8188724.1"/>
    </source>
</evidence>
<dbReference type="OrthoDB" id="306198at2759"/>
<dbReference type="Pfam" id="PF12763">
    <property type="entry name" value="EH"/>
    <property type="match status" value="2"/>
</dbReference>
<dbReference type="GO" id="GO:0005886">
    <property type="term" value="C:plasma membrane"/>
    <property type="evidence" value="ECO:0007669"/>
    <property type="project" value="TreeGrafter"/>
</dbReference>
<dbReference type="AlphaFoldDB" id="A0A8S1WEN6"/>
<dbReference type="PROSITE" id="PS50031">
    <property type="entry name" value="EH"/>
    <property type="match status" value="2"/>
</dbReference>
<evidence type="ECO:0000256" key="1">
    <source>
        <dbReference type="SAM" id="Coils"/>
    </source>
</evidence>
<feature type="domain" description="EH" evidence="3">
    <location>
        <begin position="170"/>
        <end position="259"/>
    </location>
</feature>
<accession>A0A8S1WEN6</accession>
<evidence type="ECO:0000313" key="5">
    <source>
        <dbReference type="Proteomes" id="UP000683925"/>
    </source>
</evidence>
<feature type="region of interest" description="Disordered" evidence="2">
    <location>
        <begin position="258"/>
        <end position="291"/>
    </location>
</feature>
<dbReference type="GO" id="GO:0006897">
    <property type="term" value="P:endocytosis"/>
    <property type="evidence" value="ECO:0007669"/>
    <property type="project" value="TreeGrafter"/>
</dbReference>
<dbReference type="PANTHER" id="PTHR11216">
    <property type="entry name" value="EH DOMAIN"/>
    <property type="match status" value="1"/>
</dbReference>
<proteinExistence type="predicted"/>
<keyword evidence="5" id="KW-1185">Reference proteome</keyword>
<dbReference type="GO" id="GO:0005737">
    <property type="term" value="C:cytoplasm"/>
    <property type="evidence" value="ECO:0007669"/>
    <property type="project" value="TreeGrafter"/>
</dbReference>
<reference evidence="4" key="1">
    <citation type="submission" date="2021-01" db="EMBL/GenBank/DDBJ databases">
        <authorList>
            <consortium name="Genoscope - CEA"/>
            <person name="William W."/>
        </authorList>
    </citation>
    <scope>NUCLEOTIDE SEQUENCE</scope>
</reference>
<organism evidence="4 5">
    <name type="scientific">Paramecium octaurelia</name>
    <dbReference type="NCBI Taxonomy" id="43137"/>
    <lineage>
        <taxon>Eukaryota</taxon>
        <taxon>Sar</taxon>
        <taxon>Alveolata</taxon>
        <taxon>Ciliophora</taxon>
        <taxon>Intramacronucleata</taxon>
        <taxon>Oligohymenophorea</taxon>
        <taxon>Peniculida</taxon>
        <taxon>Parameciidae</taxon>
        <taxon>Paramecium</taxon>
    </lineage>
</organism>
<feature type="coiled-coil region" evidence="1">
    <location>
        <begin position="292"/>
        <end position="395"/>
    </location>
</feature>
<dbReference type="InterPro" id="IPR000261">
    <property type="entry name" value="EH_dom"/>
</dbReference>
<feature type="compositionally biased region" description="Polar residues" evidence="2">
    <location>
        <begin position="261"/>
        <end position="272"/>
    </location>
</feature>
<dbReference type="EMBL" id="CAJJDP010000092">
    <property type="protein sequence ID" value="CAD8188724.1"/>
    <property type="molecule type" value="Genomic_DNA"/>
</dbReference>
<dbReference type="SMART" id="SM00027">
    <property type="entry name" value="EH"/>
    <property type="match status" value="2"/>
</dbReference>
<dbReference type="Proteomes" id="UP000683925">
    <property type="component" value="Unassembled WGS sequence"/>
</dbReference>
<dbReference type="GO" id="GO:0016197">
    <property type="term" value="P:endosomal transport"/>
    <property type="evidence" value="ECO:0007669"/>
    <property type="project" value="TreeGrafter"/>
</dbReference>
<dbReference type="PANTHER" id="PTHR11216:SF174">
    <property type="entry name" value="GH06923P"/>
    <property type="match status" value="1"/>
</dbReference>
<comment type="caution">
    <text evidence="4">The sequence shown here is derived from an EMBL/GenBank/DDBJ whole genome shotgun (WGS) entry which is preliminary data.</text>
</comment>
<protein>
    <recommendedName>
        <fullName evidence="3">EH domain-containing protein</fullName>
    </recommendedName>
</protein>
<dbReference type="OMA" id="HQANYLQ"/>